<accession>A0ABD3QMU3</accession>
<feature type="domain" description="PAS" evidence="1">
    <location>
        <begin position="143"/>
        <end position="244"/>
    </location>
</feature>
<comment type="caution">
    <text evidence="2">The sequence shown here is derived from an EMBL/GenBank/DDBJ whole genome shotgun (WGS) entry which is preliminary data.</text>
</comment>
<evidence type="ECO:0000313" key="3">
    <source>
        <dbReference type="Proteomes" id="UP001516023"/>
    </source>
</evidence>
<reference evidence="2 3" key="1">
    <citation type="journal article" date="2020" name="G3 (Bethesda)">
        <title>Improved Reference Genome for Cyclotella cryptica CCMP332, a Model for Cell Wall Morphogenesis, Salinity Adaptation, and Lipid Production in Diatoms (Bacillariophyta).</title>
        <authorList>
            <person name="Roberts W.R."/>
            <person name="Downey K.M."/>
            <person name="Ruck E.C."/>
            <person name="Traller J.C."/>
            <person name="Alverson A.J."/>
        </authorList>
    </citation>
    <scope>NUCLEOTIDE SEQUENCE [LARGE SCALE GENOMIC DNA]</scope>
    <source>
        <strain evidence="2 3">CCMP332</strain>
    </source>
</reference>
<dbReference type="AlphaFoldDB" id="A0ABD3QMU3"/>
<organism evidence="2 3">
    <name type="scientific">Cyclotella cryptica</name>
    <dbReference type="NCBI Taxonomy" id="29204"/>
    <lineage>
        <taxon>Eukaryota</taxon>
        <taxon>Sar</taxon>
        <taxon>Stramenopiles</taxon>
        <taxon>Ochrophyta</taxon>
        <taxon>Bacillariophyta</taxon>
        <taxon>Coscinodiscophyceae</taxon>
        <taxon>Thalassiosirophycidae</taxon>
        <taxon>Stephanodiscales</taxon>
        <taxon>Stephanodiscaceae</taxon>
        <taxon>Cyclotella</taxon>
    </lineage>
</organism>
<protein>
    <recommendedName>
        <fullName evidence="1">PAS domain-containing protein</fullName>
    </recommendedName>
</protein>
<gene>
    <name evidence="2" type="ORF">HJC23_013160</name>
</gene>
<dbReference type="EMBL" id="JABMIG020000025">
    <property type="protein sequence ID" value="KAL3801655.1"/>
    <property type="molecule type" value="Genomic_DNA"/>
</dbReference>
<dbReference type="NCBIfam" id="TIGR00229">
    <property type="entry name" value="sensory_box"/>
    <property type="match status" value="1"/>
</dbReference>
<dbReference type="SUPFAM" id="SSF55785">
    <property type="entry name" value="PYP-like sensor domain (PAS domain)"/>
    <property type="match status" value="1"/>
</dbReference>
<dbReference type="Gene3D" id="3.30.450.20">
    <property type="entry name" value="PAS domain"/>
    <property type="match status" value="1"/>
</dbReference>
<proteinExistence type="predicted"/>
<evidence type="ECO:0000313" key="2">
    <source>
        <dbReference type="EMBL" id="KAL3801655.1"/>
    </source>
</evidence>
<dbReference type="CDD" id="cd00130">
    <property type="entry name" value="PAS"/>
    <property type="match status" value="1"/>
</dbReference>
<keyword evidence="3" id="KW-1185">Reference proteome</keyword>
<name>A0ABD3QMU3_9STRA</name>
<dbReference type="Pfam" id="PF13426">
    <property type="entry name" value="PAS_9"/>
    <property type="match status" value="1"/>
</dbReference>
<dbReference type="InterPro" id="IPR035965">
    <property type="entry name" value="PAS-like_dom_sf"/>
</dbReference>
<evidence type="ECO:0000259" key="1">
    <source>
        <dbReference type="Pfam" id="PF13426"/>
    </source>
</evidence>
<sequence length="254" mass="29082">MKRNNTHVNAFESETTINWYFFGVDGGNDKKHGFVPYANEDLALIEVRKARKAREDMHHKFWTAHQSRKDIAAQRPFNDEKTSLYSKTNREHKISFYAVHPDKHRNRAPLPSKLEDIYLDFIGFNNNSFDLPIRRQAIAITEATPPFKIIDVNKAWIDLCGYSRKQAIGSTLKILQGPETNLHAASKLVSTLLAKAVPGDNKNEECETVLTNYRSDGKKFRNHIRVGLLKDDVGKVINFVGVFKRLDDDDDLIV</sequence>
<dbReference type="Proteomes" id="UP001516023">
    <property type="component" value="Unassembled WGS sequence"/>
</dbReference>
<dbReference type="InterPro" id="IPR000014">
    <property type="entry name" value="PAS"/>
</dbReference>